<dbReference type="AlphaFoldDB" id="A0A9D1LWK2"/>
<evidence type="ECO:0000256" key="1">
    <source>
        <dbReference type="SAM" id="Phobius"/>
    </source>
</evidence>
<evidence type="ECO:0000313" key="3">
    <source>
        <dbReference type="Proteomes" id="UP000824111"/>
    </source>
</evidence>
<accession>A0A9D1LWK2</accession>
<dbReference type="EMBL" id="DVND01000196">
    <property type="protein sequence ID" value="HIU49271.1"/>
    <property type="molecule type" value="Genomic_DNA"/>
</dbReference>
<keyword evidence="1" id="KW-1133">Transmembrane helix</keyword>
<keyword evidence="1" id="KW-0812">Transmembrane</keyword>
<feature type="transmembrane region" description="Helical" evidence="1">
    <location>
        <begin position="90"/>
        <end position="110"/>
    </location>
</feature>
<gene>
    <name evidence="2" type="ORF">IAB04_07875</name>
</gene>
<proteinExistence type="predicted"/>
<reference evidence="2" key="2">
    <citation type="journal article" date="2021" name="PeerJ">
        <title>Extensive microbial diversity within the chicken gut microbiome revealed by metagenomics and culture.</title>
        <authorList>
            <person name="Gilroy R."/>
            <person name="Ravi A."/>
            <person name="Getino M."/>
            <person name="Pursley I."/>
            <person name="Horton D.L."/>
            <person name="Alikhan N.F."/>
            <person name="Baker D."/>
            <person name="Gharbi K."/>
            <person name="Hall N."/>
            <person name="Watson M."/>
            <person name="Adriaenssens E.M."/>
            <person name="Foster-Nyarko E."/>
            <person name="Jarju S."/>
            <person name="Secka A."/>
            <person name="Antonio M."/>
            <person name="Oren A."/>
            <person name="Chaudhuri R.R."/>
            <person name="La Ragione R."/>
            <person name="Hildebrand F."/>
            <person name="Pallen M.J."/>
        </authorList>
    </citation>
    <scope>NUCLEOTIDE SEQUENCE</scope>
    <source>
        <strain evidence="2">ChiSjej4B22-9803</strain>
    </source>
</reference>
<comment type="caution">
    <text evidence="2">The sequence shown here is derived from an EMBL/GenBank/DDBJ whole genome shotgun (WGS) entry which is preliminary data.</text>
</comment>
<keyword evidence="1" id="KW-0472">Membrane</keyword>
<protein>
    <submittedName>
        <fullName evidence="2">NfeD family protein</fullName>
    </submittedName>
</protein>
<organism evidence="2 3">
    <name type="scientific">Candidatus Avimonoglobus intestinipullorum</name>
    <dbReference type="NCBI Taxonomy" id="2840699"/>
    <lineage>
        <taxon>Bacteria</taxon>
        <taxon>Bacillati</taxon>
        <taxon>Bacillota</taxon>
        <taxon>Clostridia</taxon>
        <taxon>Eubacteriales</taxon>
        <taxon>Candidatus Avimonoglobus</taxon>
    </lineage>
</organism>
<dbReference type="Gene3D" id="2.40.50.140">
    <property type="entry name" value="Nucleic acid-binding proteins"/>
    <property type="match status" value="1"/>
</dbReference>
<reference evidence="2" key="1">
    <citation type="submission" date="2020-10" db="EMBL/GenBank/DDBJ databases">
        <authorList>
            <person name="Gilroy R."/>
        </authorList>
    </citation>
    <scope>NUCLEOTIDE SEQUENCE</scope>
    <source>
        <strain evidence="2">ChiSjej4B22-9803</strain>
    </source>
</reference>
<feature type="transmembrane region" description="Helical" evidence="1">
    <location>
        <begin position="117"/>
        <end position="138"/>
    </location>
</feature>
<evidence type="ECO:0000313" key="2">
    <source>
        <dbReference type="EMBL" id="HIU49271.1"/>
    </source>
</evidence>
<sequence>MNAWWNGLDMLMKVLYCIAVPATLVLLIQTVLSVVGFGQGGAGVDISDTSGLDMDFDPAPDVLDFPDSTDLRDYTIDGGNPSDFSALQLFTLQGIIAFLTVFSWTSIISINSGTPELLGLFIGLVLGLAVMVGVAKLIQLSQRLTENGTINLKNALGGVGTVYITIPPQGGGQGKIMINIQGSYTECSAITMSNTSLPSNTPVRVTDVRGDVLVVEKDTE</sequence>
<name>A0A9D1LWK2_9FIRM</name>
<dbReference type="Proteomes" id="UP000824111">
    <property type="component" value="Unassembled WGS sequence"/>
</dbReference>
<dbReference type="InterPro" id="IPR012340">
    <property type="entry name" value="NA-bd_OB-fold"/>
</dbReference>